<keyword evidence="7 14" id="KW-0489">Methyltransferase</keyword>
<dbReference type="InterPro" id="IPR006027">
    <property type="entry name" value="NusB_RsmB_TIM44"/>
</dbReference>
<evidence type="ECO:0000256" key="13">
    <source>
        <dbReference type="ARBA" id="ARBA00047283"/>
    </source>
</evidence>
<dbReference type="Pfam" id="PF01189">
    <property type="entry name" value="Methyltr_RsmB-F"/>
    <property type="match status" value="1"/>
</dbReference>
<dbReference type="RefSeq" id="WP_428976950.1">
    <property type="nucleotide sequence ID" value="NZ_FOFG01000005.1"/>
</dbReference>
<evidence type="ECO:0000256" key="2">
    <source>
        <dbReference type="ARBA" id="ARBA00004496"/>
    </source>
</evidence>
<evidence type="ECO:0000259" key="16">
    <source>
        <dbReference type="PROSITE" id="PS51686"/>
    </source>
</evidence>
<keyword evidence="8 14" id="KW-0808">Transferase</keyword>
<keyword evidence="5" id="KW-0963">Cytoplasm</keyword>
<feature type="binding site" evidence="14">
    <location>
        <begin position="302"/>
        <end position="308"/>
    </location>
    <ligand>
        <name>S-adenosyl-L-methionine</name>
        <dbReference type="ChEBI" id="CHEBI:59789"/>
    </ligand>
</feature>
<evidence type="ECO:0000256" key="11">
    <source>
        <dbReference type="ARBA" id="ARBA00030399"/>
    </source>
</evidence>
<feature type="binding site" evidence="14">
    <location>
        <position position="323"/>
    </location>
    <ligand>
        <name>S-adenosyl-L-methionine</name>
        <dbReference type="ChEBI" id="CHEBI:59789"/>
    </ligand>
</feature>
<comment type="subcellular location">
    <subcellularLocation>
        <location evidence="2">Cytoplasm</location>
    </subcellularLocation>
</comment>
<dbReference type="PROSITE" id="PS51686">
    <property type="entry name" value="SAM_MT_RSMB_NOP"/>
    <property type="match status" value="1"/>
</dbReference>
<feature type="compositionally biased region" description="Basic and acidic residues" evidence="15">
    <location>
        <begin position="27"/>
        <end position="59"/>
    </location>
</feature>
<dbReference type="GO" id="GO:0006355">
    <property type="term" value="P:regulation of DNA-templated transcription"/>
    <property type="evidence" value="ECO:0007669"/>
    <property type="project" value="InterPro"/>
</dbReference>
<evidence type="ECO:0000256" key="3">
    <source>
        <dbReference type="ARBA" id="ARBA00007494"/>
    </source>
</evidence>
<comment type="function">
    <text evidence="1">Specifically methylates the cytosine at position 967 (m5C967) of 16S rRNA.</text>
</comment>
<evidence type="ECO:0000256" key="14">
    <source>
        <dbReference type="PROSITE-ProRule" id="PRU01023"/>
    </source>
</evidence>
<keyword evidence="6" id="KW-0698">rRNA processing</keyword>
<evidence type="ECO:0000256" key="7">
    <source>
        <dbReference type="ARBA" id="ARBA00022603"/>
    </source>
</evidence>
<dbReference type="STRING" id="1855383.SAMN05216548_105220"/>
<dbReference type="GO" id="GO:0005737">
    <property type="term" value="C:cytoplasm"/>
    <property type="evidence" value="ECO:0007669"/>
    <property type="project" value="UniProtKB-SubCell"/>
</dbReference>
<dbReference type="Gene3D" id="3.40.50.150">
    <property type="entry name" value="Vaccinia Virus protein VP39"/>
    <property type="match status" value="1"/>
</dbReference>
<keyword evidence="18" id="KW-1185">Reference proteome</keyword>
<comment type="catalytic activity">
    <reaction evidence="13">
        <text>cytidine(967) in 16S rRNA + S-adenosyl-L-methionine = 5-methylcytidine(967) in 16S rRNA + S-adenosyl-L-homocysteine + H(+)</text>
        <dbReference type="Rhea" id="RHEA:42748"/>
        <dbReference type="Rhea" id="RHEA-COMP:10219"/>
        <dbReference type="Rhea" id="RHEA-COMP:10220"/>
        <dbReference type="ChEBI" id="CHEBI:15378"/>
        <dbReference type="ChEBI" id="CHEBI:57856"/>
        <dbReference type="ChEBI" id="CHEBI:59789"/>
        <dbReference type="ChEBI" id="CHEBI:74483"/>
        <dbReference type="ChEBI" id="CHEBI:82748"/>
        <dbReference type="EC" id="2.1.1.176"/>
    </reaction>
</comment>
<organism evidence="17 18">
    <name type="scientific">Faunimonas pinastri</name>
    <dbReference type="NCBI Taxonomy" id="1855383"/>
    <lineage>
        <taxon>Bacteria</taxon>
        <taxon>Pseudomonadati</taxon>
        <taxon>Pseudomonadota</taxon>
        <taxon>Alphaproteobacteria</taxon>
        <taxon>Hyphomicrobiales</taxon>
        <taxon>Afifellaceae</taxon>
        <taxon>Faunimonas</taxon>
    </lineage>
</organism>
<evidence type="ECO:0000256" key="8">
    <source>
        <dbReference type="ARBA" id="ARBA00022679"/>
    </source>
</evidence>
<evidence type="ECO:0000313" key="17">
    <source>
        <dbReference type="EMBL" id="SEQ56317.1"/>
    </source>
</evidence>
<feature type="region of interest" description="Disordered" evidence="15">
    <location>
        <begin position="1"/>
        <end position="61"/>
    </location>
</feature>
<name>A0A1H9H246_9HYPH</name>
<dbReference type="CDD" id="cd02440">
    <property type="entry name" value="AdoMet_MTases"/>
    <property type="match status" value="1"/>
</dbReference>
<sequence length="491" mass="52615">MSDPVEQKPGRREGSRKRPAKGADAQQRPDSRPDSRADVRPGPRADKADMPRRGREGLASRKTAASILERVLEKRVPLDALLDEHHGIPHFRDLDARDRALVRAIVGAVLRHRGELEAALDRCIEHKLPANAEALRILLMVGAAQILFLDVPDHAAVSIAVTVAAENRRTRDARGLVNGVLRRIARERELLAGRTDAARLNTPDWLFASWTEAYGEDTATAIATAHAQQPGLDLTPKRDAEAVAAAVEGVVLSTGTVRLAETRRVSLLPGFAEGDWWVQDAAAALPARLLGDVAGLHVADLCAAPGGKTAELAAAGADVTAIDLSENRLKRLAQNLDRLGLSATLKAADVLAYEPEAPFDAILLDAPCSATGTIRRHPDVAWLKTPEDVATLSALQAKMLDRVAGWVKPGGRLVFCTCSLEPQEGEAHIEPFLRAHPEFRLEPVLPAEVGGLAHVVTGSGTLRTLPCHDAGTANAEPGMDGFFAARFVRQG</sequence>
<dbReference type="AlphaFoldDB" id="A0A1H9H246"/>
<dbReference type="InterPro" id="IPR018314">
    <property type="entry name" value="RsmB/NOL1/NOP2-like_CS"/>
</dbReference>
<dbReference type="InterPro" id="IPR004573">
    <property type="entry name" value="rRNA_ssu_MeTfrase_B"/>
</dbReference>
<evidence type="ECO:0000256" key="1">
    <source>
        <dbReference type="ARBA" id="ARBA00002724"/>
    </source>
</evidence>
<feature type="domain" description="SAM-dependent MTase RsmB/NOP-type" evidence="16">
    <location>
        <begin position="194"/>
        <end position="490"/>
    </location>
</feature>
<dbReference type="SUPFAM" id="SSF48013">
    <property type="entry name" value="NusB-like"/>
    <property type="match status" value="1"/>
</dbReference>
<dbReference type="InterPro" id="IPR049560">
    <property type="entry name" value="MeTrfase_RsmB-F_NOP2_cat"/>
</dbReference>
<evidence type="ECO:0000313" key="18">
    <source>
        <dbReference type="Proteomes" id="UP000199647"/>
    </source>
</evidence>
<accession>A0A1H9H246</accession>
<dbReference type="PROSITE" id="PS01153">
    <property type="entry name" value="NOL1_NOP2_SUN"/>
    <property type="match status" value="1"/>
</dbReference>
<dbReference type="Gene3D" id="1.10.940.10">
    <property type="entry name" value="NusB-like"/>
    <property type="match status" value="1"/>
</dbReference>
<dbReference type="SUPFAM" id="SSF53335">
    <property type="entry name" value="S-adenosyl-L-methionine-dependent methyltransferases"/>
    <property type="match status" value="1"/>
</dbReference>
<evidence type="ECO:0000256" key="4">
    <source>
        <dbReference type="ARBA" id="ARBA00012140"/>
    </source>
</evidence>
<feature type="active site" description="Nucleophile" evidence="14">
    <location>
        <position position="418"/>
    </location>
</feature>
<dbReference type="EMBL" id="FOFG01000005">
    <property type="protein sequence ID" value="SEQ56317.1"/>
    <property type="molecule type" value="Genomic_DNA"/>
</dbReference>
<protein>
    <recommendedName>
        <fullName evidence="4">16S rRNA (cytosine(967)-C(5))-methyltransferase</fullName>
        <ecNumber evidence="4">2.1.1.176</ecNumber>
    </recommendedName>
    <alternativeName>
        <fullName evidence="11">16S rRNA m5C967 methyltransferase</fullName>
    </alternativeName>
    <alternativeName>
        <fullName evidence="12">rRNA (cytosine-C(5)-)-methyltransferase RsmB</fullName>
    </alternativeName>
</protein>
<dbReference type="PRINTS" id="PR02008">
    <property type="entry name" value="RCMTFAMILY"/>
</dbReference>
<reference evidence="17 18" key="1">
    <citation type="submission" date="2016-10" db="EMBL/GenBank/DDBJ databases">
        <authorList>
            <person name="de Groot N.N."/>
        </authorList>
    </citation>
    <scope>NUCLEOTIDE SEQUENCE [LARGE SCALE GENOMIC DNA]</scope>
    <source>
        <strain evidence="17 18">A52C2</strain>
    </source>
</reference>
<dbReference type="InterPro" id="IPR029063">
    <property type="entry name" value="SAM-dependent_MTases_sf"/>
</dbReference>
<evidence type="ECO:0000256" key="6">
    <source>
        <dbReference type="ARBA" id="ARBA00022552"/>
    </source>
</evidence>
<evidence type="ECO:0000256" key="5">
    <source>
        <dbReference type="ARBA" id="ARBA00022490"/>
    </source>
</evidence>
<proteinExistence type="inferred from homology"/>
<feature type="binding site" evidence="14">
    <location>
        <position position="349"/>
    </location>
    <ligand>
        <name>S-adenosyl-L-methionine</name>
        <dbReference type="ChEBI" id="CHEBI:59789"/>
    </ligand>
</feature>
<feature type="binding site" evidence="14">
    <location>
        <position position="365"/>
    </location>
    <ligand>
        <name>S-adenosyl-L-methionine</name>
        <dbReference type="ChEBI" id="CHEBI:59789"/>
    </ligand>
</feature>
<evidence type="ECO:0000256" key="9">
    <source>
        <dbReference type="ARBA" id="ARBA00022691"/>
    </source>
</evidence>
<evidence type="ECO:0000256" key="10">
    <source>
        <dbReference type="ARBA" id="ARBA00022884"/>
    </source>
</evidence>
<dbReference type="Pfam" id="PF01029">
    <property type="entry name" value="NusB"/>
    <property type="match status" value="1"/>
</dbReference>
<evidence type="ECO:0000256" key="12">
    <source>
        <dbReference type="ARBA" id="ARBA00031088"/>
    </source>
</evidence>
<evidence type="ECO:0000256" key="15">
    <source>
        <dbReference type="SAM" id="MobiDB-lite"/>
    </source>
</evidence>
<dbReference type="PANTHER" id="PTHR22807:SF61">
    <property type="entry name" value="NOL1_NOP2_SUN FAMILY PROTEIN _ ANTITERMINATION NUSB DOMAIN-CONTAINING PROTEIN"/>
    <property type="match status" value="1"/>
</dbReference>
<dbReference type="FunFam" id="3.40.50.150:FF:000257">
    <property type="entry name" value="16S rRNA methyltransferase"/>
    <property type="match status" value="1"/>
</dbReference>
<dbReference type="InterPro" id="IPR001678">
    <property type="entry name" value="MeTrfase_RsmB-F_NOP2_dom"/>
</dbReference>
<comment type="similarity">
    <text evidence="3 14">Belongs to the class I-like SAM-binding methyltransferase superfamily. RsmB/NOP family.</text>
</comment>
<keyword evidence="9 14" id="KW-0949">S-adenosyl-L-methionine</keyword>
<dbReference type="Proteomes" id="UP000199647">
    <property type="component" value="Unassembled WGS sequence"/>
</dbReference>
<keyword evidence="10 14" id="KW-0694">RNA-binding</keyword>
<feature type="compositionally biased region" description="Basic and acidic residues" evidence="15">
    <location>
        <begin position="1"/>
        <end position="13"/>
    </location>
</feature>
<dbReference type="InterPro" id="IPR035926">
    <property type="entry name" value="NusB-like_sf"/>
</dbReference>
<gene>
    <name evidence="17" type="ORF">SAMN05216548_105220</name>
</gene>
<dbReference type="EC" id="2.1.1.176" evidence="4"/>
<dbReference type="GO" id="GO:0008649">
    <property type="term" value="F:rRNA methyltransferase activity"/>
    <property type="evidence" value="ECO:0007669"/>
    <property type="project" value="InterPro"/>
</dbReference>
<dbReference type="GO" id="GO:0003723">
    <property type="term" value="F:RNA binding"/>
    <property type="evidence" value="ECO:0007669"/>
    <property type="project" value="UniProtKB-UniRule"/>
</dbReference>
<dbReference type="PANTHER" id="PTHR22807">
    <property type="entry name" value="NOP2 YEAST -RELATED NOL1/NOP2/FMU SUN DOMAIN-CONTAINING"/>
    <property type="match status" value="1"/>
</dbReference>
<dbReference type="InterPro" id="IPR023267">
    <property type="entry name" value="RCMT"/>
</dbReference>
<dbReference type="NCBIfam" id="TIGR00563">
    <property type="entry name" value="rsmB"/>
    <property type="match status" value="1"/>
</dbReference>